<evidence type="ECO:0000256" key="4">
    <source>
        <dbReference type="ARBA" id="ARBA00022737"/>
    </source>
</evidence>
<dbReference type="Gene3D" id="1.25.40.20">
    <property type="entry name" value="Ankyrin repeat-containing domain"/>
    <property type="match status" value="2"/>
</dbReference>
<dbReference type="PRINTS" id="PR01415">
    <property type="entry name" value="ANKYRIN"/>
</dbReference>
<dbReference type="GO" id="GO:0044231">
    <property type="term" value="C:host cell presynaptic membrane"/>
    <property type="evidence" value="ECO:0007669"/>
    <property type="project" value="UniProtKB-KW"/>
</dbReference>
<keyword evidence="4" id="KW-0677">Repeat</keyword>
<keyword evidence="5" id="KW-0800">Toxin</keyword>
<organism evidence="9">
    <name type="scientific">Ixodes ricinus</name>
    <name type="common">Common tick</name>
    <name type="synonym">Acarus ricinus</name>
    <dbReference type="NCBI Taxonomy" id="34613"/>
    <lineage>
        <taxon>Eukaryota</taxon>
        <taxon>Metazoa</taxon>
        <taxon>Ecdysozoa</taxon>
        <taxon>Arthropoda</taxon>
        <taxon>Chelicerata</taxon>
        <taxon>Arachnida</taxon>
        <taxon>Acari</taxon>
        <taxon>Parasitiformes</taxon>
        <taxon>Ixodida</taxon>
        <taxon>Ixodoidea</taxon>
        <taxon>Ixodidae</taxon>
        <taxon>Ixodinae</taxon>
        <taxon>Ixodes</taxon>
    </lineage>
</organism>
<dbReference type="GO" id="GO:0031436">
    <property type="term" value="C:BRCA1-BARD1 complex"/>
    <property type="evidence" value="ECO:0007669"/>
    <property type="project" value="TreeGrafter"/>
</dbReference>
<evidence type="ECO:0000256" key="6">
    <source>
        <dbReference type="ARBA" id="ARBA00023043"/>
    </source>
</evidence>
<evidence type="ECO:0000256" key="7">
    <source>
        <dbReference type="ARBA" id="ARBA00023298"/>
    </source>
</evidence>
<dbReference type="GO" id="GO:0044218">
    <property type="term" value="C:other organism cell membrane"/>
    <property type="evidence" value="ECO:0007669"/>
    <property type="project" value="UniProtKB-KW"/>
</dbReference>
<dbReference type="Pfam" id="PF00023">
    <property type="entry name" value="Ank"/>
    <property type="match status" value="1"/>
</dbReference>
<keyword evidence="2" id="KW-0268">Exocytosis</keyword>
<dbReference type="GO" id="GO:0085020">
    <property type="term" value="P:protein K6-linked ubiquitination"/>
    <property type="evidence" value="ECO:0007669"/>
    <property type="project" value="TreeGrafter"/>
</dbReference>
<keyword evidence="3" id="KW-1052">Target cell membrane</keyword>
<dbReference type="Pfam" id="PF12796">
    <property type="entry name" value="Ank_2"/>
    <property type="match status" value="1"/>
</dbReference>
<dbReference type="GO" id="GO:0070531">
    <property type="term" value="C:BRCA1-A complex"/>
    <property type="evidence" value="ECO:0007669"/>
    <property type="project" value="TreeGrafter"/>
</dbReference>
<evidence type="ECO:0000313" key="9">
    <source>
        <dbReference type="EMBL" id="JAA70253.1"/>
    </source>
</evidence>
<feature type="repeat" description="ANK" evidence="8">
    <location>
        <begin position="133"/>
        <end position="165"/>
    </location>
</feature>
<dbReference type="AlphaFoldDB" id="A0A0K8RHC6"/>
<accession>A0A0K8RHC6</accession>
<dbReference type="PANTHER" id="PTHR24171">
    <property type="entry name" value="ANKYRIN REPEAT DOMAIN-CONTAINING PROTEIN 39-RELATED"/>
    <property type="match status" value="1"/>
</dbReference>
<dbReference type="PANTHER" id="PTHR24171:SF9">
    <property type="entry name" value="ANKYRIN REPEAT DOMAIN-CONTAINING PROTEIN 39"/>
    <property type="match status" value="1"/>
</dbReference>
<dbReference type="SUPFAM" id="SSF48403">
    <property type="entry name" value="Ankyrin repeat"/>
    <property type="match status" value="1"/>
</dbReference>
<evidence type="ECO:0000256" key="3">
    <source>
        <dbReference type="ARBA" id="ARBA00022537"/>
    </source>
</evidence>
<name>A0A0K8RHC6_IXORI</name>
<keyword evidence="5" id="KW-0638">Presynaptic neurotoxin</keyword>
<dbReference type="InterPro" id="IPR002110">
    <property type="entry name" value="Ankyrin_rpt"/>
</dbReference>
<dbReference type="InterPro" id="IPR036770">
    <property type="entry name" value="Ankyrin_rpt-contain_sf"/>
</dbReference>
<evidence type="ECO:0000256" key="5">
    <source>
        <dbReference type="ARBA" id="ARBA00023028"/>
    </source>
</evidence>
<comment type="subcellular location">
    <subcellularLocation>
        <location evidence="1">Target cell membrane</location>
    </subcellularLocation>
</comment>
<dbReference type="PROSITE" id="PS50297">
    <property type="entry name" value="ANK_REP_REGION"/>
    <property type="match status" value="3"/>
</dbReference>
<reference evidence="9" key="1">
    <citation type="submission" date="2012-12" db="EMBL/GenBank/DDBJ databases">
        <title>Identification and characterization of a phenylalanine ammonia-lyase gene family in Isatis indigotica Fort.</title>
        <authorList>
            <person name="Liu Q."/>
            <person name="Chen J."/>
            <person name="Zhou X."/>
            <person name="Di P."/>
            <person name="Xiao Y."/>
            <person name="Xuan H."/>
            <person name="Zhang L."/>
            <person name="Chen W."/>
        </authorList>
    </citation>
    <scope>NUCLEOTIDE SEQUENCE</scope>
    <source>
        <tissue evidence="9">Salivary gland</tissue>
    </source>
</reference>
<evidence type="ECO:0000256" key="1">
    <source>
        <dbReference type="ARBA" id="ARBA00004175"/>
    </source>
</evidence>
<sequence length="187" mass="20227">MKCICSIIMDHGHEGSCSHHTTVPSVHQTLDELDFYKGLLGAAADGDYKKTESLLQKGNDPNQQDSYGYTPLHYSCRQGQARVTELLLRHGAQTDLQTKGGATALHRASHQGHLECVKLLLGKGADCTIVDSDGKTALHKAAENGHEEVCRVLIKKSAGLLTVQDAHGRTALDCASSKHPHLSEVLR</sequence>
<keyword evidence="7" id="KW-1053">Target membrane</keyword>
<keyword evidence="5" id="KW-0528">Neurotoxin</keyword>
<evidence type="ECO:0000256" key="8">
    <source>
        <dbReference type="PROSITE-ProRule" id="PRU00023"/>
    </source>
</evidence>
<dbReference type="PROSITE" id="PS50088">
    <property type="entry name" value="ANK_REPEAT"/>
    <property type="match status" value="3"/>
</dbReference>
<dbReference type="EMBL" id="GADI01003555">
    <property type="protein sequence ID" value="JAA70253.1"/>
    <property type="molecule type" value="mRNA"/>
</dbReference>
<dbReference type="GO" id="GO:0006887">
    <property type="term" value="P:exocytosis"/>
    <property type="evidence" value="ECO:0007669"/>
    <property type="project" value="UniProtKB-KW"/>
</dbReference>
<proteinExistence type="evidence at transcript level"/>
<feature type="repeat" description="ANK" evidence="8">
    <location>
        <begin position="100"/>
        <end position="132"/>
    </location>
</feature>
<feature type="repeat" description="ANK" evidence="8">
    <location>
        <begin position="67"/>
        <end position="99"/>
    </location>
</feature>
<protein>
    <submittedName>
        <fullName evidence="9">Putative ankyrin</fullName>
    </submittedName>
</protein>
<keyword evidence="7" id="KW-0472">Membrane</keyword>
<keyword evidence="6 8" id="KW-0040">ANK repeat</keyword>
<dbReference type="SMART" id="SM00248">
    <property type="entry name" value="ANK"/>
    <property type="match status" value="4"/>
</dbReference>
<dbReference type="GO" id="GO:0004842">
    <property type="term" value="F:ubiquitin-protein transferase activity"/>
    <property type="evidence" value="ECO:0007669"/>
    <property type="project" value="TreeGrafter"/>
</dbReference>
<evidence type="ECO:0000256" key="2">
    <source>
        <dbReference type="ARBA" id="ARBA00022483"/>
    </source>
</evidence>